<proteinExistence type="predicted"/>
<dbReference type="EMBL" id="JANKHO010000179">
    <property type="protein sequence ID" value="KAJ3513786.1"/>
    <property type="molecule type" value="Genomic_DNA"/>
</dbReference>
<keyword evidence="3" id="KW-1185">Reference proteome</keyword>
<feature type="region of interest" description="Disordered" evidence="1">
    <location>
        <begin position="138"/>
        <end position="161"/>
    </location>
</feature>
<gene>
    <name evidence="2" type="ORF">NLJ89_g2756</name>
</gene>
<dbReference type="Proteomes" id="UP001148786">
    <property type="component" value="Unassembled WGS sequence"/>
</dbReference>
<evidence type="ECO:0000256" key="1">
    <source>
        <dbReference type="SAM" id="MobiDB-lite"/>
    </source>
</evidence>
<evidence type="ECO:0000313" key="2">
    <source>
        <dbReference type="EMBL" id="KAJ3513786.1"/>
    </source>
</evidence>
<reference evidence="2" key="1">
    <citation type="submission" date="2022-07" db="EMBL/GenBank/DDBJ databases">
        <title>Genome Sequence of Agrocybe chaxingu.</title>
        <authorList>
            <person name="Buettner E."/>
        </authorList>
    </citation>
    <scope>NUCLEOTIDE SEQUENCE</scope>
    <source>
        <strain evidence="2">MP-N11</strain>
    </source>
</reference>
<feature type="region of interest" description="Disordered" evidence="1">
    <location>
        <begin position="1"/>
        <end position="49"/>
    </location>
</feature>
<comment type="caution">
    <text evidence="2">The sequence shown here is derived from an EMBL/GenBank/DDBJ whole genome shotgun (WGS) entry which is preliminary data.</text>
</comment>
<accession>A0A9W8K6P5</accession>
<evidence type="ECO:0000313" key="3">
    <source>
        <dbReference type="Proteomes" id="UP001148786"/>
    </source>
</evidence>
<protein>
    <submittedName>
        <fullName evidence="2">Uncharacterized protein</fullName>
    </submittedName>
</protein>
<feature type="compositionally biased region" description="Polar residues" evidence="1">
    <location>
        <begin position="38"/>
        <end position="47"/>
    </location>
</feature>
<organism evidence="2 3">
    <name type="scientific">Agrocybe chaxingu</name>
    <dbReference type="NCBI Taxonomy" id="84603"/>
    <lineage>
        <taxon>Eukaryota</taxon>
        <taxon>Fungi</taxon>
        <taxon>Dikarya</taxon>
        <taxon>Basidiomycota</taxon>
        <taxon>Agaricomycotina</taxon>
        <taxon>Agaricomycetes</taxon>
        <taxon>Agaricomycetidae</taxon>
        <taxon>Agaricales</taxon>
        <taxon>Agaricineae</taxon>
        <taxon>Strophariaceae</taxon>
        <taxon>Agrocybe</taxon>
    </lineage>
</organism>
<name>A0A9W8K6P5_9AGAR</name>
<dbReference type="AlphaFoldDB" id="A0A9W8K6P5"/>
<sequence length="161" mass="16860">MDDRQTRTVNGHALPITDSDNSTNSVLAADIGPDGQANAPSSTQPAARTQIPMPAENPYALATPSGKQQFFINAIRPRIVDTVMNNADTTAPGAGTPVGGIRVGNGSTDLLFENCVFRTYTGTDQGLNINAFLTQPSVLPRRSGPAREQDQGPVSGKAPTI</sequence>